<name>A0A4Z1P132_9PEZI</name>
<dbReference type="EMBL" id="SNSC02000021">
    <property type="protein sequence ID" value="TID15116.1"/>
    <property type="molecule type" value="Genomic_DNA"/>
</dbReference>
<comment type="caution">
    <text evidence="1">The sequence shown here is derived from an EMBL/GenBank/DDBJ whole genome shotgun (WGS) entry which is preliminary data.</text>
</comment>
<dbReference type="AlphaFoldDB" id="A0A4Z1P132"/>
<dbReference type="Pfam" id="PF11927">
    <property type="entry name" value="HODM_asu-like"/>
    <property type="match status" value="1"/>
</dbReference>
<protein>
    <submittedName>
        <fullName evidence="1">Uncharacterized protein</fullName>
    </submittedName>
</protein>
<dbReference type="Proteomes" id="UP000298493">
    <property type="component" value="Unassembled WGS sequence"/>
</dbReference>
<evidence type="ECO:0000313" key="2">
    <source>
        <dbReference type="Proteomes" id="UP000298493"/>
    </source>
</evidence>
<dbReference type="InterPro" id="IPR021848">
    <property type="entry name" value="HODM_asu-like"/>
</dbReference>
<keyword evidence="2" id="KW-1185">Reference proteome</keyword>
<organism evidence="1 2">
    <name type="scientific">Venturia nashicola</name>
    <dbReference type="NCBI Taxonomy" id="86259"/>
    <lineage>
        <taxon>Eukaryota</taxon>
        <taxon>Fungi</taxon>
        <taxon>Dikarya</taxon>
        <taxon>Ascomycota</taxon>
        <taxon>Pezizomycotina</taxon>
        <taxon>Dothideomycetes</taxon>
        <taxon>Pleosporomycetidae</taxon>
        <taxon>Venturiales</taxon>
        <taxon>Venturiaceae</taxon>
        <taxon>Venturia</taxon>
    </lineage>
</organism>
<evidence type="ECO:0000313" key="1">
    <source>
        <dbReference type="EMBL" id="TID15116.1"/>
    </source>
</evidence>
<reference evidence="1 2" key="1">
    <citation type="submission" date="2019-04" db="EMBL/GenBank/DDBJ databases">
        <title>High contiguity whole genome sequence and gene annotation resource for two Venturia nashicola isolates.</title>
        <authorList>
            <person name="Prokchorchik M."/>
            <person name="Won K."/>
            <person name="Lee Y."/>
            <person name="Choi E.D."/>
            <person name="Segonzac C."/>
            <person name="Sohn K.H."/>
        </authorList>
    </citation>
    <scope>NUCLEOTIDE SEQUENCE [LARGE SCALE GENOMIC DNA]</scope>
    <source>
        <strain evidence="1 2">PRI2</strain>
    </source>
</reference>
<dbReference type="STRING" id="86259.A0A4Z1P132"/>
<accession>A0A4Z1P132</accession>
<proteinExistence type="predicted"/>
<sequence length="477" mass="54653">MDSRLLLLLGISFLASTTIYLLSRKRKRNLILERLHLRHRRTSGASTPPRSVSPEKDSSNIAGAEYLDVFPPSRRFTLETVAPELFKKNPKPSTLDAASEEKGRKSVPIHVAFEHADPKAYTPCEFSAEEIKALGDFPDYATLSGLFRDPTGHFDGCIIRPSISKMETDWWLELENTYVQRIKQRQDLFAKHGKGVLDVLPGSELACKELMEMCLQFLCARYPQYFKLDVENMLFHNSILGTVSDLKATPSLEVILNNVPEDFGIALRDTESGYYKFRAGVICSALGWNVASKIGMTLPEIHKPVPDYKEKMQFSMDRYFSKKPTDKCIQRGSWGLEVDQPLYMPPGSPHEALRATQSPDLKPSQCHLRVDWQTLRRLPLSGAIVFNFKALFTPIESFRDEPYVPSLLMKICKDGKKSLMEYKNTWHVEHVALPELEKMEQEQIEKGLIEKNWEPHTLDESPFFPGWEEKWHRNQGF</sequence>
<gene>
    <name evidence="1" type="ORF">E6O75_ATG08369</name>
</gene>